<reference evidence="2 3" key="1">
    <citation type="journal article" date="2015" name="Genome Biol.">
        <title>Comparative genomics of Steinernema reveals deeply conserved gene regulatory networks.</title>
        <authorList>
            <person name="Dillman A.R."/>
            <person name="Macchietto M."/>
            <person name="Porter C.F."/>
            <person name="Rogers A."/>
            <person name="Williams B."/>
            <person name="Antoshechkin I."/>
            <person name="Lee M.M."/>
            <person name="Goodwin Z."/>
            <person name="Lu X."/>
            <person name="Lewis E.E."/>
            <person name="Goodrich-Blair H."/>
            <person name="Stock S.P."/>
            <person name="Adams B.J."/>
            <person name="Sternberg P.W."/>
            <person name="Mortazavi A."/>
        </authorList>
    </citation>
    <scope>NUCLEOTIDE SEQUENCE [LARGE SCALE GENOMIC DNA]</scope>
    <source>
        <strain evidence="2 3">ALL</strain>
    </source>
</reference>
<name>A0A4U5MSE6_STECR</name>
<comment type="caution">
    <text evidence="2">The sequence shown here is derived from an EMBL/GenBank/DDBJ whole genome shotgun (WGS) entry which is preliminary data.</text>
</comment>
<dbReference type="Proteomes" id="UP000298663">
    <property type="component" value="Unassembled WGS sequence"/>
</dbReference>
<keyword evidence="3" id="KW-1185">Reference proteome</keyword>
<protein>
    <submittedName>
        <fullName evidence="2">Uncharacterized protein</fullName>
    </submittedName>
</protein>
<evidence type="ECO:0000256" key="1">
    <source>
        <dbReference type="SAM" id="MobiDB-lite"/>
    </source>
</evidence>
<evidence type="ECO:0000313" key="2">
    <source>
        <dbReference type="EMBL" id="TKR72639.1"/>
    </source>
</evidence>
<evidence type="ECO:0000313" key="3">
    <source>
        <dbReference type="Proteomes" id="UP000298663"/>
    </source>
</evidence>
<dbReference type="EMBL" id="AZBU02000006">
    <property type="protein sequence ID" value="TKR72639.1"/>
    <property type="molecule type" value="Genomic_DNA"/>
</dbReference>
<gene>
    <name evidence="2" type="ORF">L596_020056</name>
</gene>
<dbReference type="AlphaFoldDB" id="A0A4U5MSE6"/>
<sequence length="94" mass="10500">MLSLQYPSNVPTQSLQNGLSSHSCLHTQLPASSNNNTLKNKAESSPNKELCPPTSIRDFFLRRPKNRASFLEAVCHFCYVVVMSRKPSHSHATD</sequence>
<feature type="region of interest" description="Disordered" evidence="1">
    <location>
        <begin position="1"/>
        <end position="49"/>
    </location>
</feature>
<feature type="compositionally biased region" description="Polar residues" evidence="1">
    <location>
        <begin position="1"/>
        <end position="47"/>
    </location>
</feature>
<reference evidence="2 3" key="2">
    <citation type="journal article" date="2019" name="G3 (Bethesda)">
        <title>Hybrid Assembly of the Genome of the Entomopathogenic Nematode Steinernema carpocapsae Identifies the X-Chromosome.</title>
        <authorList>
            <person name="Serra L."/>
            <person name="Macchietto M."/>
            <person name="Macias-Munoz A."/>
            <person name="McGill C.J."/>
            <person name="Rodriguez I.M."/>
            <person name="Rodriguez B."/>
            <person name="Murad R."/>
            <person name="Mortazavi A."/>
        </authorList>
    </citation>
    <scope>NUCLEOTIDE SEQUENCE [LARGE SCALE GENOMIC DNA]</scope>
    <source>
        <strain evidence="2 3">ALL</strain>
    </source>
</reference>
<accession>A0A4U5MSE6</accession>
<organism evidence="2 3">
    <name type="scientific">Steinernema carpocapsae</name>
    <name type="common">Entomopathogenic nematode</name>
    <dbReference type="NCBI Taxonomy" id="34508"/>
    <lineage>
        <taxon>Eukaryota</taxon>
        <taxon>Metazoa</taxon>
        <taxon>Ecdysozoa</taxon>
        <taxon>Nematoda</taxon>
        <taxon>Chromadorea</taxon>
        <taxon>Rhabditida</taxon>
        <taxon>Tylenchina</taxon>
        <taxon>Panagrolaimomorpha</taxon>
        <taxon>Strongyloidoidea</taxon>
        <taxon>Steinernematidae</taxon>
        <taxon>Steinernema</taxon>
    </lineage>
</organism>
<proteinExistence type="predicted"/>